<accession>A0A562RIX4</accession>
<dbReference type="Proteomes" id="UP000318431">
    <property type="component" value="Unassembled WGS sequence"/>
</dbReference>
<dbReference type="EMBL" id="VLLB01000001">
    <property type="protein sequence ID" value="TWI69042.1"/>
    <property type="molecule type" value="Genomic_DNA"/>
</dbReference>
<sequence>MTILAIDPGTTQSGFCIYDGDRVIDSGVLDNADMMLLVQQWPAKHLAIEMIASYGMAVGREVFETCVWIGRFQQAWRDPRAVELVYRKDVKIHLCGTTKAKDPNVRQALLDMFPRTGGGKTPQIGTKGRPGPLFGVSSHAWPALGVAVTLLARRARQLGGAA</sequence>
<dbReference type="AlphaFoldDB" id="A0A562RIX4"/>
<evidence type="ECO:0000313" key="1">
    <source>
        <dbReference type="EMBL" id="TWI69042.1"/>
    </source>
</evidence>
<gene>
    <name evidence="1" type="ORF">IP91_00107</name>
</gene>
<dbReference type="RefSeq" id="WP_229473713.1">
    <property type="nucleotide sequence ID" value="NZ_VLLB01000001.1"/>
</dbReference>
<name>A0A562RIX4_9BURK</name>
<organism evidence="1 2">
    <name type="scientific">Pseudoduganella lurida</name>
    <dbReference type="NCBI Taxonomy" id="1036180"/>
    <lineage>
        <taxon>Bacteria</taxon>
        <taxon>Pseudomonadati</taxon>
        <taxon>Pseudomonadota</taxon>
        <taxon>Betaproteobacteria</taxon>
        <taxon>Burkholderiales</taxon>
        <taxon>Oxalobacteraceae</taxon>
        <taxon>Telluria group</taxon>
        <taxon>Pseudoduganella</taxon>
    </lineage>
</organism>
<dbReference type="GO" id="GO:0003676">
    <property type="term" value="F:nucleic acid binding"/>
    <property type="evidence" value="ECO:0007669"/>
    <property type="project" value="InterPro"/>
</dbReference>
<protein>
    <submittedName>
        <fullName evidence="1">Uncharacterized protein</fullName>
    </submittedName>
</protein>
<proteinExistence type="predicted"/>
<keyword evidence="2" id="KW-1185">Reference proteome</keyword>
<reference evidence="1 2" key="1">
    <citation type="journal article" date="2015" name="Stand. Genomic Sci.">
        <title>Genomic Encyclopedia of Bacterial and Archaeal Type Strains, Phase III: the genomes of soil and plant-associated and newly described type strains.</title>
        <authorList>
            <person name="Whitman W.B."/>
            <person name="Woyke T."/>
            <person name="Klenk H.P."/>
            <person name="Zhou Y."/>
            <person name="Lilburn T.G."/>
            <person name="Beck B.J."/>
            <person name="De Vos P."/>
            <person name="Vandamme P."/>
            <person name="Eisen J.A."/>
            <person name="Garrity G."/>
            <person name="Hugenholtz P."/>
            <person name="Kyrpides N.C."/>
        </authorList>
    </citation>
    <scope>NUCLEOTIDE SEQUENCE [LARGE SCALE GENOMIC DNA]</scope>
    <source>
        <strain evidence="1 2">CGMCC 1.10822</strain>
    </source>
</reference>
<dbReference type="InterPro" id="IPR036397">
    <property type="entry name" value="RNaseH_sf"/>
</dbReference>
<comment type="caution">
    <text evidence="1">The sequence shown here is derived from an EMBL/GenBank/DDBJ whole genome shotgun (WGS) entry which is preliminary data.</text>
</comment>
<dbReference type="Gene3D" id="3.30.420.10">
    <property type="entry name" value="Ribonuclease H-like superfamily/Ribonuclease H"/>
    <property type="match status" value="1"/>
</dbReference>
<evidence type="ECO:0000313" key="2">
    <source>
        <dbReference type="Proteomes" id="UP000318431"/>
    </source>
</evidence>